<dbReference type="AlphaFoldDB" id="X1V8S0"/>
<comment type="caution">
    <text evidence="1">The sequence shown here is derived from an EMBL/GenBank/DDBJ whole genome shotgun (WGS) entry which is preliminary data.</text>
</comment>
<evidence type="ECO:0000313" key="1">
    <source>
        <dbReference type="EMBL" id="GAJ09241.1"/>
    </source>
</evidence>
<feature type="non-terminal residue" evidence="1">
    <location>
        <position position="82"/>
    </location>
</feature>
<protein>
    <submittedName>
        <fullName evidence="1">Uncharacterized protein</fullName>
    </submittedName>
</protein>
<proteinExistence type="predicted"/>
<reference evidence="1" key="1">
    <citation type="journal article" date="2014" name="Front. Microbiol.">
        <title>High frequency of phylogenetically diverse reductive dehalogenase-homologous genes in deep subseafloor sedimentary metagenomes.</title>
        <authorList>
            <person name="Kawai M."/>
            <person name="Futagami T."/>
            <person name="Toyoda A."/>
            <person name="Takaki Y."/>
            <person name="Nishi S."/>
            <person name="Hori S."/>
            <person name="Arai W."/>
            <person name="Tsubouchi T."/>
            <person name="Morono Y."/>
            <person name="Uchiyama I."/>
            <person name="Ito T."/>
            <person name="Fujiyama A."/>
            <person name="Inagaki F."/>
            <person name="Takami H."/>
        </authorList>
    </citation>
    <scope>NUCLEOTIDE SEQUENCE</scope>
    <source>
        <strain evidence="1">Expedition CK06-06</strain>
    </source>
</reference>
<sequence length="82" mass="8755">MPLPDANKRSPRVYTNLQNIDLDTVTFANVQATGNPIAVEEMNEDEMRRLVLVNLARLVCAGEWNGLLSAGGGGGEEILGGT</sequence>
<dbReference type="EMBL" id="BARW01028101">
    <property type="protein sequence ID" value="GAJ09241.1"/>
    <property type="molecule type" value="Genomic_DNA"/>
</dbReference>
<name>X1V8S0_9ZZZZ</name>
<organism evidence="1">
    <name type="scientific">marine sediment metagenome</name>
    <dbReference type="NCBI Taxonomy" id="412755"/>
    <lineage>
        <taxon>unclassified sequences</taxon>
        <taxon>metagenomes</taxon>
        <taxon>ecological metagenomes</taxon>
    </lineage>
</organism>
<accession>X1V8S0</accession>
<gene>
    <name evidence="1" type="ORF">S12H4_45445</name>
</gene>